<dbReference type="GO" id="GO:0003746">
    <property type="term" value="F:translation elongation factor activity"/>
    <property type="evidence" value="ECO:0007669"/>
    <property type="project" value="UniProtKB-UniRule"/>
</dbReference>
<dbReference type="InterPro" id="IPR006297">
    <property type="entry name" value="EF-4"/>
</dbReference>
<dbReference type="HAMAP" id="MF_00071">
    <property type="entry name" value="LepA"/>
    <property type="match status" value="1"/>
</dbReference>
<dbReference type="Proteomes" id="UP000230906">
    <property type="component" value="Unassembled WGS sequence"/>
</dbReference>
<evidence type="ECO:0000256" key="5">
    <source>
        <dbReference type="ARBA" id="ARBA00022917"/>
    </source>
</evidence>
<dbReference type="Gene3D" id="2.40.30.10">
    <property type="entry name" value="Translation factors"/>
    <property type="match status" value="1"/>
</dbReference>
<dbReference type="InterPro" id="IPR031157">
    <property type="entry name" value="G_TR_CS"/>
</dbReference>
<dbReference type="GO" id="GO:0003924">
    <property type="term" value="F:GTPase activity"/>
    <property type="evidence" value="ECO:0007669"/>
    <property type="project" value="UniProtKB-UniRule"/>
</dbReference>
<dbReference type="InterPro" id="IPR038363">
    <property type="entry name" value="LepA_C_sf"/>
</dbReference>
<evidence type="ECO:0000256" key="7">
    <source>
        <dbReference type="ARBA" id="ARBA00023136"/>
    </source>
</evidence>
<dbReference type="CDD" id="cd03699">
    <property type="entry name" value="EF4_II"/>
    <property type="match status" value="1"/>
</dbReference>
<protein>
    <recommendedName>
        <fullName evidence="8">Elongation factor 4</fullName>
        <shortName evidence="8">EF-4</shortName>
        <ecNumber evidence="8">3.6.5.n1</ecNumber>
    </recommendedName>
    <alternativeName>
        <fullName evidence="8">Ribosomal back-translocase LepA</fullName>
    </alternativeName>
</protein>
<organism evidence="10 11">
    <name type="scientific">Candidatus Vogelbacteria bacterium CG10_big_fil_rev_8_21_14_0_10_50_13</name>
    <dbReference type="NCBI Taxonomy" id="1975044"/>
    <lineage>
        <taxon>Bacteria</taxon>
        <taxon>Candidatus Vogeliibacteriota</taxon>
    </lineage>
</organism>
<keyword evidence="6 8" id="KW-0342">GTP-binding</keyword>
<dbReference type="InterPro" id="IPR027417">
    <property type="entry name" value="P-loop_NTPase"/>
</dbReference>
<dbReference type="PROSITE" id="PS00301">
    <property type="entry name" value="G_TR_1"/>
    <property type="match status" value="1"/>
</dbReference>
<dbReference type="NCBIfam" id="TIGR01393">
    <property type="entry name" value="lepA"/>
    <property type="match status" value="1"/>
</dbReference>
<dbReference type="Pfam" id="PF06421">
    <property type="entry name" value="LepA_C"/>
    <property type="match status" value="1"/>
</dbReference>
<dbReference type="GO" id="GO:0005525">
    <property type="term" value="F:GTP binding"/>
    <property type="evidence" value="ECO:0007669"/>
    <property type="project" value="UniProtKB-UniRule"/>
</dbReference>
<dbReference type="GO" id="GO:0045727">
    <property type="term" value="P:positive regulation of translation"/>
    <property type="evidence" value="ECO:0007669"/>
    <property type="project" value="UniProtKB-UniRule"/>
</dbReference>
<dbReference type="NCBIfam" id="TIGR00231">
    <property type="entry name" value="small_GTP"/>
    <property type="match status" value="1"/>
</dbReference>
<dbReference type="Gene3D" id="3.30.70.240">
    <property type="match status" value="1"/>
</dbReference>
<comment type="subcellular location">
    <subcellularLocation>
        <location evidence="8">Cell membrane</location>
        <topology evidence="8">Peripheral membrane protein</topology>
        <orientation evidence="8">Cytoplasmic side</orientation>
    </subcellularLocation>
</comment>
<evidence type="ECO:0000313" key="11">
    <source>
        <dbReference type="Proteomes" id="UP000230906"/>
    </source>
</evidence>
<dbReference type="Gene3D" id="3.40.50.300">
    <property type="entry name" value="P-loop containing nucleotide triphosphate hydrolases"/>
    <property type="match status" value="1"/>
</dbReference>
<dbReference type="Gene3D" id="3.30.70.2570">
    <property type="entry name" value="Elongation factor 4, C-terminal domain"/>
    <property type="match status" value="1"/>
</dbReference>
<dbReference type="PRINTS" id="PR00315">
    <property type="entry name" value="ELONGATNFCT"/>
</dbReference>
<evidence type="ECO:0000313" key="10">
    <source>
        <dbReference type="EMBL" id="PIR45675.1"/>
    </source>
</evidence>
<feature type="binding site" evidence="8">
    <location>
        <begin position="14"/>
        <end position="19"/>
    </location>
    <ligand>
        <name>GTP</name>
        <dbReference type="ChEBI" id="CHEBI:37565"/>
    </ligand>
</feature>
<sequence length="608" mass="68132">MAKIRNFSIIAHIDHGKSTLADRLLEVTKTVESRKMREQLLDSMELERERGITIKMQPVRMSYGDYVLNLIDTPGHIDFSYEVSRALKAVEGAILLVDATQGVQAQTFTVLNMANELGLKIIPVINKIDLPSADPAKVKEEIDKLVPGAGERTILVSGKTGEGVSELLETIIREIPPPQRTHLENLTPKVSPLGSSQSRSLVFDFEYSNHRGVIVYIRVLDGRIKKGDELKFVASGQKFVVQELGVFKPNKTPAQELAAGEIGYLVTGIKNPENTTVGDTITLAAAPLPSVPGYREPKPVVWASVYPVSADDFVLLRQALFRLKLSDSSLSFEEESSGILGRGFRIGFLGMLHLEIITERLRREYNLDLVIASPTTSYELVNQQTNQLELIYSPHRFPAETKDYLVRERWVKVKIIVPATELSGLVKLCHEHEAIIVDTASWSETRTALDLEMPLRELMRNFFDSVKSVTSGLASLSYELNDFRPADVVKLEILVGGEVVPAFTRITSRRRVEQEARQMVSRLKELMPRQLIVVKLQAQALSRIIASETLSAMRKDVTGYLYGGDVTRKKKLLEKQKKGKKKMQKLGKVNIPSDVFLKMMTQEKRGKE</sequence>
<evidence type="ECO:0000256" key="4">
    <source>
        <dbReference type="ARBA" id="ARBA00022801"/>
    </source>
</evidence>
<dbReference type="EMBL" id="PCYJ01000003">
    <property type="protein sequence ID" value="PIR45675.1"/>
    <property type="molecule type" value="Genomic_DNA"/>
</dbReference>
<name>A0A2H0RIR3_9BACT</name>
<dbReference type="SUPFAM" id="SSF52540">
    <property type="entry name" value="P-loop containing nucleoside triphosphate hydrolases"/>
    <property type="match status" value="1"/>
</dbReference>
<dbReference type="SUPFAM" id="SSF50447">
    <property type="entry name" value="Translation proteins"/>
    <property type="match status" value="1"/>
</dbReference>
<keyword evidence="10" id="KW-0251">Elongation factor</keyword>
<dbReference type="AlphaFoldDB" id="A0A2H0RIR3"/>
<evidence type="ECO:0000259" key="9">
    <source>
        <dbReference type="PROSITE" id="PS51722"/>
    </source>
</evidence>
<dbReference type="PANTHER" id="PTHR43512">
    <property type="entry name" value="TRANSLATION FACTOR GUF1-RELATED"/>
    <property type="match status" value="1"/>
</dbReference>
<dbReference type="Pfam" id="PF00009">
    <property type="entry name" value="GTP_EFTU"/>
    <property type="match status" value="1"/>
</dbReference>
<evidence type="ECO:0000256" key="8">
    <source>
        <dbReference type="HAMAP-Rule" id="MF_00071"/>
    </source>
</evidence>
<evidence type="ECO:0000256" key="6">
    <source>
        <dbReference type="ARBA" id="ARBA00023134"/>
    </source>
</evidence>
<dbReference type="CDD" id="cd01890">
    <property type="entry name" value="LepA"/>
    <property type="match status" value="1"/>
</dbReference>
<dbReference type="InterPro" id="IPR000795">
    <property type="entry name" value="T_Tr_GTP-bd_dom"/>
</dbReference>
<dbReference type="EC" id="3.6.5.n1" evidence="8"/>
<dbReference type="Pfam" id="PF00679">
    <property type="entry name" value="EFG_C"/>
    <property type="match status" value="1"/>
</dbReference>
<dbReference type="InterPro" id="IPR009000">
    <property type="entry name" value="Transl_B-barrel_sf"/>
</dbReference>
<comment type="caution">
    <text evidence="10">The sequence shown here is derived from an EMBL/GenBank/DDBJ whole genome shotgun (WGS) entry which is preliminary data.</text>
</comment>
<evidence type="ECO:0000256" key="2">
    <source>
        <dbReference type="ARBA" id="ARBA00022475"/>
    </source>
</evidence>
<dbReference type="InterPro" id="IPR005225">
    <property type="entry name" value="Small_GTP-bd"/>
</dbReference>
<keyword evidence="5 8" id="KW-0648">Protein biosynthesis</keyword>
<dbReference type="Gene3D" id="3.30.70.870">
    <property type="entry name" value="Elongation Factor G (Translational Gtpase), domain 3"/>
    <property type="match status" value="1"/>
</dbReference>
<dbReference type="InterPro" id="IPR013842">
    <property type="entry name" value="LepA_CTD"/>
</dbReference>
<proteinExistence type="inferred from homology"/>
<dbReference type="GO" id="GO:0005886">
    <property type="term" value="C:plasma membrane"/>
    <property type="evidence" value="ECO:0007669"/>
    <property type="project" value="UniProtKB-SubCell"/>
</dbReference>
<dbReference type="FunFam" id="3.40.50.300:FF:000078">
    <property type="entry name" value="Elongation factor 4"/>
    <property type="match status" value="1"/>
</dbReference>
<comment type="similarity">
    <text evidence="1 8">Belongs to the TRAFAC class translation factor GTPase superfamily. Classic translation factor GTPase family. LepA subfamily.</text>
</comment>
<dbReference type="InterPro" id="IPR004161">
    <property type="entry name" value="EFTu-like_2"/>
</dbReference>
<keyword evidence="7 8" id="KW-0472">Membrane</keyword>
<comment type="function">
    <text evidence="8">Required for accurate and efficient protein synthesis under certain stress conditions. May act as a fidelity factor of the translation reaction, by catalyzing a one-codon backward translocation of tRNAs on improperly translocated ribosomes. Back-translocation proceeds from a post-translocation (POST) complex to a pre-translocation (PRE) complex, thus giving elongation factor G a second chance to translocate the tRNAs correctly. Binds to ribosomes in a GTP-dependent manner.</text>
</comment>
<dbReference type="GO" id="GO:0043022">
    <property type="term" value="F:ribosome binding"/>
    <property type="evidence" value="ECO:0007669"/>
    <property type="project" value="UniProtKB-UniRule"/>
</dbReference>
<feature type="binding site" evidence="8">
    <location>
        <begin position="126"/>
        <end position="129"/>
    </location>
    <ligand>
        <name>GTP</name>
        <dbReference type="ChEBI" id="CHEBI:37565"/>
    </ligand>
</feature>
<keyword evidence="4 8" id="KW-0378">Hydrolase</keyword>
<dbReference type="FunFam" id="2.40.30.10:FF:000015">
    <property type="entry name" value="Translation factor GUF1, mitochondrial"/>
    <property type="match status" value="1"/>
</dbReference>
<dbReference type="InterPro" id="IPR000640">
    <property type="entry name" value="EFG_V-like"/>
</dbReference>
<dbReference type="InterPro" id="IPR035647">
    <property type="entry name" value="EFG_III/V"/>
</dbReference>
<keyword evidence="2 8" id="KW-1003">Cell membrane</keyword>
<evidence type="ECO:0000256" key="3">
    <source>
        <dbReference type="ARBA" id="ARBA00022741"/>
    </source>
</evidence>
<comment type="catalytic activity">
    <reaction evidence="8">
        <text>GTP + H2O = GDP + phosphate + H(+)</text>
        <dbReference type="Rhea" id="RHEA:19669"/>
        <dbReference type="ChEBI" id="CHEBI:15377"/>
        <dbReference type="ChEBI" id="CHEBI:15378"/>
        <dbReference type="ChEBI" id="CHEBI:37565"/>
        <dbReference type="ChEBI" id="CHEBI:43474"/>
        <dbReference type="ChEBI" id="CHEBI:58189"/>
        <dbReference type="EC" id="3.6.5.n1"/>
    </reaction>
</comment>
<dbReference type="InterPro" id="IPR041095">
    <property type="entry name" value="EFG_II"/>
</dbReference>
<accession>A0A2H0RIR3</accession>
<gene>
    <name evidence="8" type="primary">lepA</name>
    <name evidence="10" type="ORF">COV09_00110</name>
</gene>
<dbReference type="PANTHER" id="PTHR43512:SF4">
    <property type="entry name" value="TRANSLATION FACTOR GUF1 HOMOLOG, CHLOROPLASTIC"/>
    <property type="match status" value="1"/>
</dbReference>
<evidence type="ECO:0000256" key="1">
    <source>
        <dbReference type="ARBA" id="ARBA00005454"/>
    </source>
</evidence>
<dbReference type="Pfam" id="PF14492">
    <property type="entry name" value="EFG_III"/>
    <property type="match status" value="1"/>
</dbReference>
<feature type="domain" description="Tr-type G" evidence="9">
    <location>
        <begin position="2"/>
        <end position="179"/>
    </location>
</feature>
<dbReference type="SUPFAM" id="SSF54980">
    <property type="entry name" value="EF-G C-terminal domain-like"/>
    <property type="match status" value="2"/>
</dbReference>
<reference evidence="10 11" key="1">
    <citation type="submission" date="2017-09" db="EMBL/GenBank/DDBJ databases">
        <title>Depth-based differentiation of microbial function through sediment-hosted aquifers and enrichment of novel symbionts in the deep terrestrial subsurface.</title>
        <authorList>
            <person name="Probst A.J."/>
            <person name="Ladd B."/>
            <person name="Jarett J.K."/>
            <person name="Geller-Mcgrath D.E."/>
            <person name="Sieber C.M."/>
            <person name="Emerson J.B."/>
            <person name="Anantharaman K."/>
            <person name="Thomas B.C."/>
            <person name="Malmstrom R."/>
            <person name="Stieglmeier M."/>
            <person name="Klingl A."/>
            <person name="Woyke T."/>
            <person name="Ryan C.M."/>
            <person name="Banfield J.F."/>
        </authorList>
    </citation>
    <scope>NUCLEOTIDE SEQUENCE [LARGE SCALE GENOMIC DNA]</scope>
    <source>
        <strain evidence="10">CG10_big_fil_rev_8_21_14_0_10_50_13</strain>
    </source>
</reference>
<dbReference type="Pfam" id="PF03144">
    <property type="entry name" value="GTP_EFTU_D2"/>
    <property type="match status" value="1"/>
</dbReference>
<keyword evidence="3 8" id="KW-0547">Nucleotide-binding</keyword>
<dbReference type="PROSITE" id="PS51722">
    <property type="entry name" value="G_TR_2"/>
    <property type="match status" value="1"/>
</dbReference>